<comment type="caution">
    <text evidence="8">Lacks conserved residue(s) required for the propagation of feature annotation.</text>
</comment>
<evidence type="ECO:0000256" key="2">
    <source>
        <dbReference type="ARBA" id="ARBA00022427"/>
    </source>
</evidence>
<keyword evidence="2 8" id="KW-0796">Tight junction</keyword>
<dbReference type="Gene3D" id="1.20.140.150">
    <property type="match status" value="1"/>
</dbReference>
<dbReference type="PANTHER" id="PTHR12002">
    <property type="entry name" value="CLAUDIN"/>
    <property type="match status" value="1"/>
</dbReference>
<dbReference type="PROSITE" id="PS01346">
    <property type="entry name" value="CLAUDIN"/>
    <property type="match status" value="1"/>
</dbReference>
<dbReference type="InterPro" id="IPR006187">
    <property type="entry name" value="Claudin"/>
</dbReference>
<accession>A0A315V2S5</accession>
<evidence type="ECO:0000256" key="6">
    <source>
        <dbReference type="ARBA" id="ARBA00022989"/>
    </source>
</evidence>
<evidence type="ECO:0000256" key="8">
    <source>
        <dbReference type="RuleBase" id="RU060637"/>
    </source>
</evidence>
<comment type="subcellular location">
    <subcellularLocation>
        <location evidence="8">Cell junction</location>
        <location evidence="8">Tight junction</location>
    </subcellularLocation>
    <subcellularLocation>
        <location evidence="8">Cell membrane</location>
        <topology evidence="8">Multi-pass membrane protein</topology>
    </subcellularLocation>
</comment>
<feature type="transmembrane region" description="Helical" evidence="8">
    <location>
        <begin position="73"/>
        <end position="95"/>
    </location>
</feature>
<dbReference type="GO" id="GO:0005198">
    <property type="term" value="F:structural molecule activity"/>
    <property type="evidence" value="ECO:0007669"/>
    <property type="project" value="InterPro"/>
</dbReference>
<dbReference type="EMBL" id="NHOQ01002357">
    <property type="protein sequence ID" value="PWA17748.1"/>
    <property type="molecule type" value="Genomic_DNA"/>
</dbReference>
<protein>
    <recommendedName>
        <fullName evidence="8">Claudin</fullName>
    </recommendedName>
</protein>
<dbReference type="GO" id="GO:0005923">
    <property type="term" value="C:bicellular tight junction"/>
    <property type="evidence" value="ECO:0007669"/>
    <property type="project" value="UniProtKB-SubCell"/>
</dbReference>
<keyword evidence="5 8" id="KW-0965">Cell junction</keyword>
<name>A0A315V2S5_GAMAF</name>
<proteinExistence type="inferred from homology"/>
<evidence type="ECO:0000313" key="10">
    <source>
        <dbReference type="Proteomes" id="UP000250572"/>
    </source>
</evidence>
<comment type="function">
    <text evidence="8">Claudins function as major constituents of the tight junction complexes that regulate the permeability of epithelia.</text>
</comment>
<keyword evidence="3 8" id="KW-1003">Cell membrane</keyword>
<evidence type="ECO:0000313" key="9">
    <source>
        <dbReference type="EMBL" id="PWA17748.1"/>
    </source>
</evidence>
<evidence type="ECO:0000256" key="5">
    <source>
        <dbReference type="ARBA" id="ARBA00022949"/>
    </source>
</evidence>
<reference evidence="9 10" key="1">
    <citation type="journal article" date="2018" name="G3 (Bethesda)">
        <title>A High-Quality Reference Genome for the Invasive Mosquitofish Gambusia affinis Using a Chicago Library.</title>
        <authorList>
            <person name="Hoffberg S.L."/>
            <person name="Troendle N.J."/>
            <person name="Glenn T.C."/>
            <person name="Mahmud O."/>
            <person name="Louha S."/>
            <person name="Chalopin D."/>
            <person name="Bennetzen J.L."/>
            <person name="Mauricio R."/>
        </authorList>
    </citation>
    <scope>NUCLEOTIDE SEQUENCE [LARGE SCALE GENOMIC DNA]</scope>
    <source>
        <strain evidence="9">NE01/NJP1002.9</strain>
        <tissue evidence="9">Muscle</tissue>
    </source>
</reference>
<evidence type="ECO:0000256" key="7">
    <source>
        <dbReference type="ARBA" id="ARBA00023136"/>
    </source>
</evidence>
<organism evidence="9 10">
    <name type="scientific">Gambusia affinis</name>
    <name type="common">Western mosquitofish</name>
    <name type="synonym">Heterandria affinis</name>
    <dbReference type="NCBI Taxonomy" id="33528"/>
    <lineage>
        <taxon>Eukaryota</taxon>
        <taxon>Metazoa</taxon>
        <taxon>Chordata</taxon>
        <taxon>Craniata</taxon>
        <taxon>Vertebrata</taxon>
        <taxon>Euteleostomi</taxon>
        <taxon>Actinopterygii</taxon>
        <taxon>Neopterygii</taxon>
        <taxon>Teleostei</taxon>
        <taxon>Neoteleostei</taxon>
        <taxon>Acanthomorphata</taxon>
        <taxon>Ovalentaria</taxon>
        <taxon>Atherinomorphae</taxon>
        <taxon>Cyprinodontiformes</taxon>
        <taxon>Poeciliidae</taxon>
        <taxon>Poeciliinae</taxon>
        <taxon>Gambusia</taxon>
    </lineage>
</organism>
<sequence length="249" mass="27251">MATKKLGACGLGQIWAFCGPRATPGPPDDPDWPVWQTWAFCSPDHIPLVDSGTKPQTAYRSAYRSMSVMASKAVQMVCLTLGVIGLIGVITCCSLPRWRRITFKGANAVTAQVIYEGLWMNCVSQSTGQMQCRAYDSILALPFQFQAVRAMTKADRDDHQQAGQHQAHCSHQDDFGLGVFVLNTCGEVGTPKQDEEAETTEDAADDGHGAGGLQSLIQSLVMFKEIHSLPLLGMYPIPFWLSLLLNMDR</sequence>
<keyword evidence="7 8" id="KW-0472">Membrane</keyword>
<comment type="similarity">
    <text evidence="1 8">Belongs to the claudin family.</text>
</comment>
<dbReference type="InterPro" id="IPR004031">
    <property type="entry name" value="PMP22/EMP/MP20/Claudin"/>
</dbReference>
<keyword evidence="6 8" id="KW-1133">Transmembrane helix</keyword>
<dbReference type="Proteomes" id="UP000250572">
    <property type="component" value="Unassembled WGS sequence"/>
</dbReference>
<dbReference type="GO" id="GO:0005886">
    <property type="term" value="C:plasma membrane"/>
    <property type="evidence" value="ECO:0007669"/>
    <property type="project" value="UniProtKB-SubCell"/>
</dbReference>
<dbReference type="AlphaFoldDB" id="A0A315V2S5"/>
<evidence type="ECO:0000256" key="4">
    <source>
        <dbReference type="ARBA" id="ARBA00022692"/>
    </source>
</evidence>
<dbReference type="InterPro" id="IPR017974">
    <property type="entry name" value="Claudin_CS"/>
</dbReference>
<evidence type="ECO:0000256" key="1">
    <source>
        <dbReference type="ARBA" id="ARBA00008295"/>
    </source>
</evidence>
<gene>
    <name evidence="9" type="ORF">CCH79_00008090</name>
</gene>
<dbReference type="Pfam" id="PF00822">
    <property type="entry name" value="PMP22_Claudin"/>
    <property type="match status" value="1"/>
</dbReference>
<keyword evidence="4 8" id="KW-0812">Transmembrane</keyword>
<keyword evidence="10" id="KW-1185">Reference proteome</keyword>
<evidence type="ECO:0000256" key="3">
    <source>
        <dbReference type="ARBA" id="ARBA00022475"/>
    </source>
</evidence>
<comment type="caution">
    <text evidence="9">The sequence shown here is derived from an EMBL/GenBank/DDBJ whole genome shotgun (WGS) entry which is preliminary data.</text>
</comment>